<evidence type="ECO:0000313" key="3">
    <source>
        <dbReference type="Proteomes" id="UP000012527"/>
    </source>
</evidence>
<keyword evidence="1" id="KW-0472">Membrane</keyword>
<dbReference type="GeneID" id="60657951"/>
<reference evidence="2 3" key="1">
    <citation type="submission" date="2013-02" db="EMBL/GenBank/DDBJ databases">
        <title>The Genome Sequence of Helicobacter bilis WiWa.</title>
        <authorList>
            <consortium name="The Broad Institute Genome Sequencing Platform"/>
            <person name="Ward D."/>
            <person name="Overstreet A.-M.C."/>
            <person name="Ramer-Tait A.E."/>
            <person name="Phillips G.J."/>
            <person name="Wannemuehler M.J."/>
            <person name="Walker B."/>
            <person name="Young S.K."/>
            <person name="Zeng Q."/>
            <person name="Gargeya S."/>
            <person name="Fitzgerald M."/>
            <person name="Haas B."/>
            <person name="Abouelleil A."/>
            <person name="Alvarado L."/>
            <person name="Arachchi H.M."/>
            <person name="Berlin A.M."/>
            <person name="Chapman S.B."/>
            <person name="Dewar J."/>
            <person name="Goldberg J."/>
            <person name="Griggs A."/>
            <person name="Gujja S."/>
            <person name="Hansen M."/>
            <person name="Howarth C."/>
            <person name="Imamovic A."/>
            <person name="Larimer J."/>
            <person name="McCowan C."/>
            <person name="Murphy C."/>
            <person name="Neiman D."/>
            <person name="Pearson M."/>
            <person name="Priest M."/>
            <person name="Roberts A."/>
            <person name="Saif S."/>
            <person name="Shea T."/>
            <person name="Sisk P."/>
            <person name="Sykes S."/>
            <person name="Wortman J."/>
            <person name="Nusbaum C."/>
            <person name="Birren B."/>
        </authorList>
    </citation>
    <scope>NUCLEOTIDE SEQUENCE [LARGE SCALE GENOMIC DNA]</scope>
    <source>
        <strain evidence="2 3">WiWa</strain>
    </source>
</reference>
<dbReference type="EMBL" id="AQFW01000016">
    <property type="protein sequence ID" value="EMZ37776.1"/>
    <property type="molecule type" value="Genomic_DNA"/>
</dbReference>
<accession>N2BBK3</accession>
<keyword evidence="1" id="KW-1133">Transmembrane helix</keyword>
<dbReference type="AlphaFoldDB" id="N2BBK3"/>
<evidence type="ECO:0000313" key="2">
    <source>
        <dbReference type="EMBL" id="EMZ37776.1"/>
    </source>
</evidence>
<feature type="transmembrane region" description="Helical" evidence="1">
    <location>
        <begin position="25"/>
        <end position="46"/>
    </location>
</feature>
<proteinExistence type="predicted"/>
<evidence type="ECO:0000256" key="1">
    <source>
        <dbReference type="SAM" id="Phobius"/>
    </source>
</evidence>
<sequence>MWKLLENIGLGLFVNALYSVFTSNINIAVIVTMSASVVIMSVSIYFQRR</sequence>
<dbReference type="Proteomes" id="UP000012527">
    <property type="component" value="Unassembled WGS sequence"/>
</dbReference>
<dbReference type="PATRIC" id="fig|1235804.3.peg.2037"/>
<dbReference type="RefSeq" id="WP_004088429.1">
    <property type="nucleotide sequence ID" value="NZ_KB822518.1"/>
</dbReference>
<dbReference type="HOGENOM" id="CLU_213707_0_0_7"/>
<comment type="caution">
    <text evidence="2">The sequence shown here is derived from an EMBL/GenBank/DDBJ whole genome shotgun (WGS) entry which is preliminary data.</text>
</comment>
<protein>
    <submittedName>
        <fullName evidence="2">Uncharacterized protein</fullName>
    </submittedName>
</protein>
<name>N2BBK3_9HELI</name>
<keyword evidence="1" id="KW-0812">Transmembrane</keyword>
<organism evidence="2 3">
    <name type="scientific">Helicobacter bilis WiWa</name>
    <dbReference type="NCBI Taxonomy" id="1235804"/>
    <lineage>
        <taxon>Bacteria</taxon>
        <taxon>Pseudomonadati</taxon>
        <taxon>Campylobacterota</taxon>
        <taxon>Epsilonproteobacteria</taxon>
        <taxon>Campylobacterales</taxon>
        <taxon>Helicobacteraceae</taxon>
        <taxon>Helicobacter</taxon>
    </lineage>
</organism>
<gene>
    <name evidence="2" type="ORF">C826_01856</name>
</gene>